<evidence type="ECO:0000256" key="1">
    <source>
        <dbReference type="SAM" id="Phobius"/>
    </source>
</evidence>
<reference evidence="3" key="1">
    <citation type="submission" date="2014-03" db="EMBL/GenBank/DDBJ databases">
        <authorList>
            <person name="Aksoy S."/>
            <person name="Warren W."/>
            <person name="Wilson R.K."/>
        </authorList>
    </citation>
    <scope>NUCLEOTIDE SEQUENCE [LARGE SCALE GENOMIC DNA]</scope>
    <source>
        <strain evidence="3">IAEA</strain>
    </source>
</reference>
<name>A0A1B0A2S6_GLOPL</name>
<protein>
    <submittedName>
        <fullName evidence="2">Uncharacterized protein</fullName>
    </submittedName>
</protein>
<dbReference type="EnsemblMetazoa" id="GPAI032689-RA">
    <property type="protein sequence ID" value="GPAI032689-PA"/>
    <property type="gene ID" value="GPAI032689"/>
</dbReference>
<sequence length="148" mass="17464">MREFVHVHDGHLKSFSNQTKLVCYFASIGVVVVGSEFNNYYFKTIYEQNCNRRHHIPSEGNENKRKFAQKKRRVIGETIKHSQQLKKDSRYIIDVRPDGNVIKGLFDTETSLCVMGKRCRELEEKIGYDIHFTYNTMQADTHIDCWEK</sequence>
<keyword evidence="1" id="KW-1133">Transmembrane helix</keyword>
<organism evidence="2 3">
    <name type="scientific">Glossina pallidipes</name>
    <name type="common">Tsetse fly</name>
    <dbReference type="NCBI Taxonomy" id="7398"/>
    <lineage>
        <taxon>Eukaryota</taxon>
        <taxon>Metazoa</taxon>
        <taxon>Ecdysozoa</taxon>
        <taxon>Arthropoda</taxon>
        <taxon>Hexapoda</taxon>
        <taxon>Insecta</taxon>
        <taxon>Pterygota</taxon>
        <taxon>Neoptera</taxon>
        <taxon>Endopterygota</taxon>
        <taxon>Diptera</taxon>
        <taxon>Brachycera</taxon>
        <taxon>Muscomorpha</taxon>
        <taxon>Hippoboscoidea</taxon>
        <taxon>Glossinidae</taxon>
        <taxon>Glossina</taxon>
    </lineage>
</organism>
<dbReference type="AlphaFoldDB" id="A0A1B0A2S6"/>
<keyword evidence="1" id="KW-0812">Transmembrane</keyword>
<evidence type="ECO:0000313" key="2">
    <source>
        <dbReference type="EnsemblMetazoa" id="GPAI032689-PA"/>
    </source>
</evidence>
<proteinExistence type="predicted"/>
<evidence type="ECO:0000313" key="3">
    <source>
        <dbReference type="Proteomes" id="UP000092445"/>
    </source>
</evidence>
<accession>A0A1B0A2S6</accession>
<keyword evidence="3" id="KW-1185">Reference proteome</keyword>
<dbReference type="Proteomes" id="UP000092445">
    <property type="component" value="Unassembled WGS sequence"/>
</dbReference>
<reference evidence="2" key="2">
    <citation type="submission" date="2020-05" db="UniProtKB">
        <authorList>
            <consortium name="EnsemblMetazoa"/>
        </authorList>
    </citation>
    <scope>IDENTIFICATION</scope>
    <source>
        <strain evidence="2">IAEA</strain>
    </source>
</reference>
<dbReference type="VEuPathDB" id="VectorBase:GPAI032689"/>
<keyword evidence="1" id="KW-0472">Membrane</keyword>
<feature type="transmembrane region" description="Helical" evidence="1">
    <location>
        <begin position="21"/>
        <end position="42"/>
    </location>
</feature>